<comment type="caution">
    <text evidence="2">The sequence shown here is derived from an EMBL/GenBank/DDBJ whole genome shotgun (WGS) entry which is preliminary data.</text>
</comment>
<reference evidence="2 3" key="1">
    <citation type="submission" date="2020-03" db="EMBL/GenBank/DDBJ databases">
        <title>Alteromonas ponticola sp. nov., isolated from seawater.</title>
        <authorList>
            <person name="Yoon J.-H."/>
            <person name="Kim Y.-O."/>
        </authorList>
    </citation>
    <scope>NUCLEOTIDE SEQUENCE [LARGE SCALE GENOMIC DNA]</scope>
    <source>
        <strain evidence="2 3">MYP5</strain>
    </source>
</reference>
<dbReference type="RefSeq" id="WP_169209475.1">
    <property type="nucleotide sequence ID" value="NZ_JAATNW010000002.1"/>
</dbReference>
<proteinExistence type="predicted"/>
<dbReference type="Proteomes" id="UP000709336">
    <property type="component" value="Unassembled WGS sequence"/>
</dbReference>
<dbReference type="InterPro" id="IPR049672">
    <property type="entry name" value="Xrt_dep_XDP1"/>
</dbReference>
<gene>
    <name evidence="2" type="ORF">HCJ96_02510</name>
</gene>
<accession>A0ABX1QXC3</accession>
<keyword evidence="1" id="KW-0732">Signal</keyword>
<sequence length="258" mass="27711">MKSGKLALVLCSLCFGQAVFAEDTTWNFADVADTGNYYGNQINVSQSGQNLTVSAWADSGVTWGNDGYGRLNGTIESARVDANSWGLLNYNRLHDYYHDGKKADGHMIDNSLGTDMLLFSFDEAVSVTNLNLGWAQDSNKRGYSDISIAAFSELPSLNGSNWSDVVNSTTLTFSSTFANVSTGGYDLSSIATEARYWLIGAYNSVFGTADKAGKGNDGFKLLALTTHAKQPTSDVPAPATGALMAAVCALVIYRRRKQ</sequence>
<dbReference type="InterPro" id="IPR013424">
    <property type="entry name" value="Ice-binding_C"/>
</dbReference>
<keyword evidence="3" id="KW-1185">Reference proteome</keyword>
<dbReference type="NCBIfam" id="NF041927">
    <property type="entry name" value="Xrt_dep_XDP1"/>
    <property type="match status" value="1"/>
</dbReference>
<organism evidence="2 3">
    <name type="scientific">Alteromonas ponticola</name>
    <dbReference type="NCBI Taxonomy" id="2720613"/>
    <lineage>
        <taxon>Bacteria</taxon>
        <taxon>Pseudomonadati</taxon>
        <taxon>Pseudomonadota</taxon>
        <taxon>Gammaproteobacteria</taxon>
        <taxon>Alteromonadales</taxon>
        <taxon>Alteromonadaceae</taxon>
        <taxon>Alteromonas/Salinimonas group</taxon>
        <taxon>Alteromonas</taxon>
    </lineage>
</organism>
<protein>
    <submittedName>
        <fullName evidence="2">PEP-CTERM sorting domain-containing protein</fullName>
    </submittedName>
</protein>
<feature type="chain" id="PRO_5047425958" evidence="1">
    <location>
        <begin position="22"/>
        <end position="258"/>
    </location>
</feature>
<evidence type="ECO:0000256" key="1">
    <source>
        <dbReference type="SAM" id="SignalP"/>
    </source>
</evidence>
<feature type="signal peptide" evidence="1">
    <location>
        <begin position="1"/>
        <end position="21"/>
    </location>
</feature>
<evidence type="ECO:0000313" key="3">
    <source>
        <dbReference type="Proteomes" id="UP000709336"/>
    </source>
</evidence>
<name>A0ABX1QXC3_9ALTE</name>
<dbReference type="NCBIfam" id="TIGR02595">
    <property type="entry name" value="PEP_CTERM"/>
    <property type="match status" value="1"/>
</dbReference>
<dbReference type="EMBL" id="JAATNW010000002">
    <property type="protein sequence ID" value="NMH58892.1"/>
    <property type="molecule type" value="Genomic_DNA"/>
</dbReference>
<evidence type="ECO:0000313" key="2">
    <source>
        <dbReference type="EMBL" id="NMH58892.1"/>
    </source>
</evidence>